<accession>A0AC34FUH5</accession>
<evidence type="ECO:0000313" key="2">
    <source>
        <dbReference type="WBParaSite" id="ES5_v2.g20882.t1"/>
    </source>
</evidence>
<sequence length="167" mass="18823">MASYDEQDSECPTWDTPRQHFFEKDDGDTSNDVLQLLCGALTPNIEKTCEKDEADECSKADDNGSYNISSDSDKQLYEGDKRANAGEKSPTPKQKKSLGKRIRNCFARNPGPATPSSPRYNPHPLVLGGRRILAEGQRFLDFLTDGFFVARDDPHEEELIRETPRVR</sequence>
<name>A0AC34FUH5_9BILA</name>
<dbReference type="Proteomes" id="UP000887579">
    <property type="component" value="Unplaced"/>
</dbReference>
<organism evidence="1 2">
    <name type="scientific">Panagrolaimus sp. ES5</name>
    <dbReference type="NCBI Taxonomy" id="591445"/>
    <lineage>
        <taxon>Eukaryota</taxon>
        <taxon>Metazoa</taxon>
        <taxon>Ecdysozoa</taxon>
        <taxon>Nematoda</taxon>
        <taxon>Chromadorea</taxon>
        <taxon>Rhabditida</taxon>
        <taxon>Tylenchina</taxon>
        <taxon>Panagrolaimomorpha</taxon>
        <taxon>Panagrolaimoidea</taxon>
        <taxon>Panagrolaimidae</taxon>
        <taxon>Panagrolaimus</taxon>
    </lineage>
</organism>
<proteinExistence type="predicted"/>
<reference evidence="2" key="1">
    <citation type="submission" date="2022-11" db="UniProtKB">
        <authorList>
            <consortium name="WormBaseParasite"/>
        </authorList>
    </citation>
    <scope>IDENTIFICATION</scope>
</reference>
<evidence type="ECO:0000313" key="1">
    <source>
        <dbReference type="Proteomes" id="UP000887579"/>
    </source>
</evidence>
<dbReference type="WBParaSite" id="ES5_v2.g20882.t1">
    <property type="protein sequence ID" value="ES5_v2.g20882.t1"/>
    <property type="gene ID" value="ES5_v2.g20882"/>
</dbReference>
<protein>
    <submittedName>
        <fullName evidence="2">Uncharacterized protein</fullName>
    </submittedName>
</protein>